<evidence type="ECO:0000256" key="4">
    <source>
        <dbReference type="ARBA" id="ARBA00037921"/>
    </source>
</evidence>
<dbReference type="SUPFAM" id="SSF53720">
    <property type="entry name" value="ALDH-like"/>
    <property type="match status" value="1"/>
</dbReference>
<proteinExistence type="inferred from homology"/>
<dbReference type="InterPro" id="IPR016162">
    <property type="entry name" value="Ald_DH_N"/>
</dbReference>
<name>A0A6J7B0R8_9ZZZZ</name>
<dbReference type="InterPro" id="IPR015590">
    <property type="entry name" value="Aldehyde_DH_dom"/>
</dbReference>
<protein>
    <submittedName>
        <fullName evidence="8">Unannotated protein</fullName>
    </submittedName>
</protein>
<dbReference type="InterPro" id="IPR016163">
    <property type="entry name" value="Ald_DH_C"/>
</dbReference>
<dbReference type="AlphaFoldDB" id="A0A6J7B0R8"/>
<dbReference type="InterPro" id="IPR016160">
    <property type="entry name" value="Ald_DH_CS_CYS"/>
</dbReference>
<dbReference type="EMBL" id="CAEZYI010000033">
    <property type="protein sequence ID" value="CAB4720890.1"/>
    <property type="molecule type" value="Genomic_DNA"/>
</dbReference>
<comment type="pathway">
    <text evidence="4">Amine and polyamine biosynthesis; betaine biosynthesis via choline pathway; betaine from betaine aldehyde: step 1/1.</text>
</comment>
<evidence type="ECO:0000313" key="6">
    <source>
        <dbReference type="EMBL" id="CAB4720890.1"/>
    </source>
</evidence>
<evidence type="ECO:0000313" key="9">
    <source>
        <dbReference type="EMBL" id="CAB5042585.1"/>
    </source>
</evidence>
<dbReference type="GO" id="GO:0016620">
    <property type="term" value="F:oxidoreductase activity, acting on the aldehyde or oxo group of donors, NAD or NADP as acceptor"/>
    <property type="evidence" value="ECO:0007669"/>
    <property type="project" value="InterPro"/>
</dbReference>
<dbReference type="PANTHER" id="PTHR43860">
    <property type="entry name" value="BETAINE ALDEHYDE DEHYDROGENASE"/>
    <property type="match status" value="1"/>
</dbReference>
<dbReference type="InterPro" id="IPR029510">
    <property type="entry name" value="Ald_DH_CS_GLU"/>
</dbReference>
<accession>A0A6J7B0R8</accession>
<organism evidence="8">
    <name type="scientific">freshwater metagenome</name>
    <dbReference type="NCBI Taxonomy" id="449393"/>
    <lineage>
        <taxon>unclassified sequences</taxon>
        <taxon>metagenomes</taxon>
        <taxon>ecological metagenomes</taxon>
    </lineage>
</organism>
<dbReference type="Gene3D" id="3.40.309.10">
    <property type="entry name" value="Aldehyde Dehydrogenase, Chain A, domain 2"/>
    <property type="match status" value="1"/>
</dbReference>
<dbReference type="Pfam" id="PF00171">
    <property type="entry name" value="Aldedh"/>
    <property type="match status" value="1"/>
</dbReference>
<dbReference type="PANTHER" id="PTHR43860:SF2">
    <property type="entry name" value="BETAINE ALDEHYDE DEHYDROGENASE-RELATED"/>
    <property type="match status" value="1"/>
</dbReference>
<keyword evidence="2" id="KW-0560">Oxidoreductase</keyword>
<evidence type="ECO:0000256" key="2">
    <source>
        <dbReference type="ARBA" id="ARBA00023002"/>
    </source>
</evidence>
<dbReference type="EMBL" id="CAFBQC010000036">
    <property type="protein sequence ID" value="CAB5042585.1"/>
    <property type="molecule type" value="Genomic_DNA"/>
</dbReference>
<evidence type="ECO:0000313" key="8">
    <source>
        <dbReference type="EMBL" id="CAB4838710.1"/>
    </source>
</evidence>
<dbReference type="EMBL" id="CAFARE010000029">
    <property type="protein sequence ID" value="CAB4838710.1"/>
    <property type="molecule type" value="Genomic_DNA"/>
</dbReference>
<evidence type="ECO:0000259" key="5">
    <source>
        <dbReference type="Pfam" id="PF00171"/>
    </source>
</evidence>
<keyword evidence="3" id="KW-0520">NAD</keyword>
<gene>
    <name evidence="6" type="ORF">UFOPK2662_00703</name>
    <name evidence="7" type="ORF">UFOPK2942_00151</name>
    <name evidence="8" type="ORF">UFOPK3232_00845</name>
    <name evidence="9" type="ORF">UFOPK4242_00803</name>
</gene>
<sequence>MVATLFINGAWRQASDGGAHDVHSPHDQRVVATVSQATLDDVLDAIAAARESFDSGIFTSWSFKERSALVAKIADLLERDADLVARKESDDTGKRFIEAQYDIADVIATFRHFASLGVKEHDRSVDVGLAHVTSRIVHEPLGVASLIGPWNYPLLQIAWKVAPALVAGCSFIVKPSELTPQSAIALMKIIEEAGTPKGVANLILGPGSVVGTPLINDARVDLVSFTGGLTTGQTIMTAAAKTIKKLALELGGKNPHIIFADADIDAAIDNAVTAAFLHSGQVCSAGTRLIVERSIHDRVVTEIVRRAAQIRLGGPDDLTAETGPLISQSHLRNVSQYVDKGVAEGARLLIGGKRSELPEHANGWYFVPTVLDNCTTTMSCVQDESFGPVMTVEVFDSEAQAIALGNDTVFGLSGGVWSGDSAKAARVASALRHGTIWVNDFGPYRPAAEWGGYKQSGIGRELGEHGLGEYLEIKHIWTNNSPSRSGWFSDSAEGESQ</sequence>
<dbReference type="Gene3D" id="3.40.605.10">
    <property type="entry name" value="Aldehyde Dehydrogenase, Chain A, domain 1"/>
    <property type="match status" value="1"/>
</dbReference>
<dbReference type="PROSITE" id="PS00070">
    <property type="entry name" value="ALDEHYDE_DEHYDR_CYS"/>
    <property type="match status" value="1"/>
</dbReference>
<evidence type="ECO:0000313" key="7">
    <source>
        <dbReference type="EMBL" id="CAB4772328.1"/>
    </source>
</evidence>
<dbReference type="FunFam" id="3.40.309.10:FF:000012">
    <property type="entry name" value="Betaine aldehyde dehydrogenase"/>
    <property type="match status" value="1"/>
</dbReference>
<dbReference type="InterPro" id="IPR016161">
    <property type="entry name" value="Ald_DH/histidinol_DH"/>
</dbReference>
<evidence type="ECO:0000256" key="3">
    <source>
        <dbReference type="ARBA" id="ARBA00023027"/>
    </source>
</evidence>
<comment type="similarity">
    <text evidence="1">Belongs to the aldehyde dehydrogenase family.</text>
</comment>
<evidence type="ECO:0000256" key="1">
    <source>
        <dbReference type="ARBA" id="ARBA00009986"/>
    </source>
</evidence>
<reference evidence="8" key="1">
    <citation type="submission" date="2020-05" db="EMBL/GenBank/DDBJ databases">
        <authorList>
            <person name="Chiriac C."/>
            <person name="Salcher M."/>
            <person name="Ghai R."/>
            <person name="Kavagutti S V."/>
        </authorList>
    </citation>
    <scope>NUCLEOTIDE SEQUENCE</scope>
</reference>
<dbReference type="FunFam" id="3.40.605.10:FF:000007">
    <property type="entry name" value="NAD/NADP-dependent betaine aldehyde dehydrogenase"/>
    <property type="match status" value="1"/>
</dbReference>
<feature type="domain" description="Aldehyde dehydrogenase" evidence="5">
    <location>
        <begin position="11"/>
        <end position="476"/>
    </location>
</feature>
<dbReference type="PROSITE" id="PS00687">
    <property type="entry name" value="ALDEHYDE_DEHYDR_GLU"/>
    <property type="match status" value="1"/>
</dbReference>
<dbReference type="EMBL" id="CAFAAA010000002">
    <property type="protein sequence ID" value="CAB4772328.1"/>
    <property type="molecule type" value="Genomic_DNA"/>
</dbReference>